<dbReference type="Pfam" id="PF20469">
    <property type="entry name" value="OLD-like_TOPRIM"/>
    <property type="match status" value="1"/>
</dbReference>
<name>A0A2M8J6E6_9RHOB</name>
<keyword evidence="5" id="KW-1185">Reference proteome</keyword>
<accession>A0A2M8J6E6</accession>
<dbReference type="AlphaFoldDB" id="A0A2M8J6E6"/>
<dbReference type="OrthoDB" id="9816534at2"/>
<feature type="domain" description="Endonuclease GajA/Old nuclease/RecF-like AAA" evidence="1">
    <location>
        <begin position="1"/>
        <end position="80"/>
    </location>
</feature>
<dbReference type="SUPFAM" id="SSF52540">
    <property type="entry name" value="P-loop containing nucleoside triphosphate hydrolases"/>
    <property type="match status" value="1"/>
</dbReference>
<dbReference type="Gene3D" id="3.40.50.300">
    <property type="entry name" value="P-loop containing nucleotide triphosphate hydrolases"/>
    <property type="match status" value="2"/>
</dbReference>
<protein>
    <submittedName>
        <fullName evidence="4">ATP-dependent endonuclease</fullName>
    </submittedName>
</protein>
<feature type="domain" description="ATPase AAA-type core" evidence="2">
    <location>
        <begin position="187"/>
        <end position="364"/>
    </location>
</feature>
<dbReference type="InterPro" id="IPR003959">
    <property type="entry name" value="ATPase_AAA_core"/>
</dbReference>
<gene>
    <name evidence="4" type="ORF">CVM52_01280</name>
</gene>
<reference evidence="4 5" key="1">
    <citation type="journal article" date="2018" name="Int. J. Syst. Evol. Microbiol.">
        <title>Pseudooceanicola lipolyticus sp. nov., a marine alphaproteobacterium, reclassification of Oceanicola flagellatus as Pseudooceanicola flagellatus comb. nov. and emended description of the genus Pseudooceanicola.</title>
        <authorList>
            <person name="Huang M.-M."/>
            <person name="Guo L.-L."/>
            <person name="Wu Y.-H."/>
            <person name="Lai Q.-L."/>
            <person name="Shao Z.-Z."/>
            <person name="Wang C.-S."/>
            <person name="Wu M."/>
            <person name="Xu X.-W."/>
        </authorList>
    </citation>
    <scope>NUCLEOTIDE SEQUENCE [LARGE SCALE GENOMIC DNA]</scope>
    <source>
        <strain evidence="4 5">157</strain>
    </source>
</reference>
<dbReference type="InterPro" id="IPR034139">
    <property type="entry name" value="TOPRIM_OLD"/>
</dbReference>
<evidence type="ECO:0000259" key="3">
    <source>
        <dbReference type="Pfam" id="PF20469"/>
    </source>
</evidence>
<evidence type="ECO:0000313" key="5">
    <source>
        <dbReference type="Proteomes" id="UP000231553"/>
    </source>
</evidence>
<dbReference type="Proteomes" id="UP000231553">
    <property type="component" value="Unassembled WGS sequence"/>
</dbReference>
<keyword evidence="4" id="KW-0255">Endonuclease</keyword>
<dbReference type="Pfam" id="PF13175">
    <property type="entry name" value="AAA_15"/>
    <property type="match status" value="1"/>
</dbReference>
<keyword evidence="4" id="KW-0378">Hydrolase</keyword>
<evidence type="ECO:0000313" key="4">
    <source>
        <dbReference type="EMBL" id="PJE38363.1"/>
    </source>
</evidence>
<evidence type="ECO:0000259" key="1">
    <source>
        <dbReference type="Pfam" id="PF13175"/>
    </source>
</evidence>
<feature type="domain" description="OLD protein-like TOPRIM" evidence="3">
    <location>
        <begin position="413"/>
        <end position="476"/>
    </location>
</feature>
<dbReference type="PANTHER" id="PTHR43581:SF4">
    <property type="entry name" value="ATP_GTP PHOSPHATASE"/>
    <property type="match status" value="1"/>
</dbReference>
<keyword evidence="4" id="KW-0540">Nuclease</keyword>
<organism evidence="4 5">
    <name type="scientific">Pseudooceanicola lipolyticus</name>
    <dbReference type="NCBI Taxonomy" id="2029104"/>
    <lineage>
        <taxon>Bacteria</taxon>
        <taxon>Pseudomonadati</taxon>
        <taxon>Pseudomonadota</taxon>
        <taxon>Alphaproteobacteria</taxon>
        <taxon>Rhodobacterales</taxon>
        <taxon>Paracoccaceae</taxon>
        <taxon>Pseudooceanicola</taxon>
    </lineage>
</organism>
<dbReference type="Pfam" id="PF13304">
    <property type="entry name" value="AAA_21"/>
    <property type="match status" value="1"/>
</dbReference>
<dbReference type="GO" id="GO:0016887">
    <property type="term" value="F:ATP hydrolysis activity"/>
    <property type="evidence" value="ECO:0007669"/>
    <property type="project" value="InterPro"/>
</dbReference>
<comment type="caution">
    <text evidence="4">The sequence shown here is derived from an EMBL/GenBank/DDBJ whole genome shotgun (WGS) entry which is preliminary data.</text>
</comment>
<sequence>MQLDTIAIKNFHCFGPDGVSIELADPVTALIGANGSGKTAVFQALSRMFGIGSGNRTLEKTDFHLPSEADDLESETELQIEAIFSFPELDEDDAGAAVAEFWTQMSASDPDEPLKARILLKAVWIDDGTPDGVVESSLRWVPRMDDDYTWEACKPVTAAQRSAIQVVYVPANRGSITQVKALLRGRLWRAARWSDELKETAEDHADTLQDAFQKEAPVDFISERLVERWHQVNEAGTQSTPILKLTEDRFDAIIRNTDVKFSPDAAGADRSLDRLSDGQKSLFQIALTAATLEIEQDALALPDKKSPFEPTQLKHVPLTLLLIEEPENSLSPFFLSRIMDLCEDVAEMDTAQVMLSSHSASILSRIRPENLRYCRLDPEAGRSTVKALALPSATDEAGKYVRQAVQAYPELYFAKLVVLGEGDSEQIVLPRLATAQGLHLDKAFCPVVPLGGRHVEHLWKLLRELSIPHVTLLDLDYGRQHGGAAAIRNIVKKLEAFGVAFDDCKHVAAGKIALKDIDSLTDDDIDVEYDPKAAKALGTYWLEALRELDVFFSEPIDIDFSMLWEFSEAYMHANPGGHGPSDTKEIVAKRKKTTLKKTGHPEYYDESWDDLFRWYPYLFLSKSKPAAHLTAMNRIKRKDLKSPPAELGALLKRIKRYLG</sequence>
<dbReference type="GO" id="GO:0004519">
    <property type="term" value="F:endonuclease activity"/>
    <property type="evidence" value="ECO:0007669"/>
    <property type="project" value="UniProtKB-KW"/>
</dbReference>
<dbReference type="EMBL" id="PGTB01000002">
    <property type="protein sequence ID" value="PJE38363.1"/>
    <property type="molecule type" value="Genomic_DNA"/>
</dbReference>
<proteinExistence type="predicted"/>
<dbReference type="InterPro" id="IPR041685">
    <property type="entry name" value="AAA_GajA/Old/RecF-like"/>
</dbReference>
<dbReference type="InterPro" id="IPR051396">
    <property type="entry name" value="Bact_Antivir_Def_Nuclease"/>
</dbReference>
<dbReference type="GO" id="GO:0005524">
    <property type="term" value="F:ATP binding"/>
    <property type="evidence" value="ECO:0007669"/>
    <property type="project" value="InterPro"/>
</dbReference>
<dbReference type="InterPro" id="IPR027417">
    <property type="entry name" value="P-loop_NTPase"/>
</dbReference>
<dbReference type="PANTHER" id="PTHR43581">
    <property type="entry name" value="ATP/GTP PHOSPHATASE"/>
    <property type="match status" value="1"/>
</dbReference>
<dbReference type="RefSeq" id="WP_083213169.1">
    <property type="nucleotide sequence ID" value="NZ_PGTB01000002.1"/>
</dbReference>
<dbReference type="CDD" id="cd01026">
    <property type="entry name" value="TOPRIM_OLD"/>
    <property type="match status" value="1"/>
</dbReference>
<evidence type="ECO:0000259" key="2">
    <source>
        <dbReference type="Pfam" id="PF13304"/>
    </source>
</evidence>